<evidence type="ECO:0008006" key="3">
    <source>
        <dbReference type="Google" id="ProtNLM"/>
    </source>
</evidence>
<comment type="caution">
    <text evidence="1">The sequence shown here is derived from an EMBL/GenBank/DDBJ whole genome shotgun (WGS) entry which is preliminary data.</text>
</comment>
<dbReference type="AlphaFoldDB" id="A0A2H0ULJ9"/>
<protein>
    <recommendedName>
        <fullName evidence="3">Glycosyl transferase family 1 domain-containing protein</fullName>
    </recommendedName>
</protein>
<evidence type="ECO:0000313" key="2">
    <source>
        <dbReference type="Proteomes" id="UP000229526"/>
    </source>
</evidence>
<accession>A0A2H0ULJ9</accession>
<dbReference type="EMBL" id="PFBD01000012">
    <property type="protein sequence ID" value="PIR87268.1"/>
    <property type="molecule type" value="Genomic_DNA"/>
</dbReference>
<name>A0A2H0ULJ9_9BACT</name>
<proteinExistence type="predicted"/>
<organism evidence="1 2">
    <name type="scientific">Candidatus Harrisonbacteria bacterium CG10_big_fil_rev_8_21_14_0_10_49_15</name>
    <dbReference type="NCBI Taxonomy" id="1974587"/>
    <lineage>
        <taxon>Bacteria</taxon>
        <taxon>Candidatus Harrisoniibacteriota</taxon>
    </lineage>
</organism>
<gene>
    <name evidence="1" type="ORF">COU11_01410</name>
</gene>
<dbReference type="Proteomes" id="UP000229526">
    <property type="component" value="Unassembled WGS sequence"/>
</dbReference>
<sequence>MKNLFKKLKEKFFADPQVVVLLKPHGQTGFLDGELARLMAYSLRRGSNRREVLINPRVNRKSDCVLACDPESLAGALAQKQSEDISFVAAGPVLDWQPAVPVDPRIDLILAPTEAIKESWISHDQAWQERIAVWRPGVLDRGVASRSKGTCLIYARGIKKEFFDKVATWFWEQDFRFDVYDKDEFDERAFDNLLKKSSWVLYLNEEPTDHLPLYAAWMANVPTLVYSKKMIEVPTTAGVALTDEDELRAALSAFVAGKEEYAPRAHALASHTDKVAAGRLLSIVRGYSTD</sequence>
<reference evidence="2" key="1">
    <citation type="submission" date="2017-09" db="EMBL/GenBank/DDBJ databases">
        <title>Depth-based differentiation of microbial function through sediment-hosted aquifers and enrichment of novel symbionts in the deep terrestrial subsurface.</title>
        <authorList>
            <person name="Probst A.J."/>
            <person name="Ladd B."/>
            <person name="Jarett J.K."/>
            <person name="Geller-Mcgrath D.E."/>
            <person name="Sieber C.M.K."/>
            <person name="Emerson J.B."/>
            <person name="Anantharaman K."/>
            <person name="Thomas B.C."/>
            <person name="Malmstrom R."/>
            <person name="Stieglmeier M."/>
            <person name="Klingl A."/>
            <person name="Woyke T."/>
            <person name="Ryan C.M."/>
            <person name="Banfield J.F."/>
        </authorList>
    </citation>
    <scope>NUCLEOTIDE SEQUENCE [LARGE SCALE GENOMIC DNA]</scope>
</reference>
<evidence type="ECO:0000313" key="1">
    <source>
        <dbReference type="EMBL" id="PIR87268.1"/>
    </source>
</evidence>